<protein>
    <submittedName>
        <fullName evidence="1">Uncharacterized protein</fullName>
    </submittedName>
</protein>
<dbReference type="EMBL" id="BARU01026895">
    <property type="protein sequence ID" value="GAH68090.1"/>
    <property type="molecule type" value="Genomic_DNA"/>
</dbReference>
<feature type="non-terminal residue" evidence="1">
    <location>
        <position position="1"/>
    </location>
</feature>
<organism evidence="1">
    <name type="scientific">marine sediment metagenome</name>
    <dbReference type="NCBI Taxonomy" id="412755"/>
    <lineage>
        <taxon>unclassified sequences</taxon>
        <taxon>metagenomes</taxon>
        <taxon>ecological metagenomes</taxon>
    </lineage>
</organism>
<sequence length="59" mass="6666">PEKPEAAPSAPPAKKKKINKMTLAEIETKLEEVKIKMGGFDSKYAQHLILRKNYLNSLK</sequence>
<dbReference type="AlphaFoldDB" id="X1IFQ9"/>
<comment type="caution">
    <text evidence="1">The sequence shown here is derived from an EMBL/GenBank/DDBJ whole genome shotgun (WGS) entry which is preliminary data.</text>
</comment>
<reference evidence="1" key="1">
    <citation type="journal article" date="2014" name="Front. Microbiol.">
        <title>High frequency of phylogenetically diverse reductive dehalogenase-homologous genes in deep subseafloor sedimentary metagenomes.</title>
        <authorList>
            <person name="Kawai M."/>
            <person name="Futagami T."/>
            <person name="Toyoda A."/>
            <person name="Takaki Y."/>
            <person name="Nishi S."/>
            <person name="Hori S."/>
            <person name="Arai W."/>
            <person name="Tsubouchi T."/>
            <person name="Morono Y."/>
            <person name="Uchiyama I."/>
            <person name="Ito T."/>
            <person name="Fujiyama A."/>
            <person name="Inagaki F."/>
            <person name="Takami H."/>
        </authorList>
    </citation>
    <scope>NUCLEOTIDE SEQUENCE</scope>
    <source>
        <strain evidence="1">Expedition CK06-06</strain>
    </source>
</reference>
<evidence type="ECO:0000313" key="1">
    <source>
        <dbReference type="EMBL" id="GAH68090.1"/>
    </source>
</evidence>
<gene>
    <name evidence="1" type="ORF">S03H2_43154</name>
</gene>
<accession>X1IFQ9</accession>
<proteinExistence type="predicted"/>
<name>X1IFQ9_9ZZZZ</name>